<sequence>MSCQIKLLAAQANKQSTASNVICCLQIPNKLLYLWKLESKTCPLMENLNSCLSSMHIPLQLQSSTLKSTFHQRLIVRCSDLYHRAAMLSRRKRESLLQKNIIISVRHSDVVQLSSLQEEVREAVVSNDVMISHLVKQLDTFTQSKCFHNKGKAINEVEDQQRRRKIAKLRESCKLALWFADSFNIDLLAIYFQVEDSNDTIQFQYKDSCVASSAINLSTTTNQILYLLDHFAVSDELYHELSMICPSLPRSHIRKLRTSLSSNVDYRLDTLEPIGQ</sequence>
<dbReference type="AlphaFoldDB" id="A0A1X7UXN9"/>
<organism evidence="1">
    <name type="scientific">Amphimedon queenslandica</name>
    <name type="common">Sponge</name>
    <dbReference type="NCBI Taxonomy" id="400682"/>
    <lineage>
        <taxon>Eukaryota</taxon>
        <taxon>Metazoa</taxon>
        <taxon>Porifera</taxon>
        <taxon>Demospongiae</taxon>
        <taxon>Heteroscleromorpha</taxon>
        <taxon>Haplosclerida</taxon>
        <taxon>Niphatidae</taxon>
        <taxon>Amphimedon</taxon>
    </lineage>
</organism>
<dbReference type="OrthoDB" id="5988461at2759"/>
<proteinExistence type="predicted"/>
<protein>
    <submittedName>
        <fullName evidence="1">Uncharacterized protein</fullName>
    </submittedName>
</protein>
<dbReference type="InParanoid" id="A0A1X7UXN9"/>
<name>A0A1X7UXN9_AMPQE</name>
<reference evidence="1" key="1">
    <citation type="submission" date="2017-05" db="UniProtKB">
        <authorList>
            <consortium name="EnsemblMetazoa"/>
        </authorList>
    </citation>
    <scope>IDENTIFICATION</scope>
</reference>
<dbReference type="EnsemblMetazoa" id="Aqu2.1.32284_001">
    <property type="protein sequence ID" value="Aqu2.1.32284_001"/>
    <property type="gene ID" value="Aqu2.1.32284"/>
</dbReference>
<evidence type="ECO:0000313" key="1">
    <source>
        <dbReference type="EnsemblMetazoa" id="Aqu2.1.32284_001"/>
    </source>
</evidence>
<accession>A0A1X7UXN9</accession>